<dbReference type="PANTHER" id="PTHR42973">
    <property type="entry name" value="BINDING OXIDOREDUCTASE, PUTATIVE (AFU_ORTHOLOGUE AFUA_1G17690)-RELATED"/>
    <property type="match status" value="1"/>
</dbReference>
<dbReference type="PANTHER" id="PTHR42973:SF13">
    <property type="entry name" value="FAD-BINDING PCMH-TYPE DOMAIN-CONTAINING PROTEIN"/>
    <property type="match status" value="1"/>
</dbReference>
<evidence type="ECO:0000256" key="1">
    <source>
        <dbReference type="ARBA" id="ARBA00005466"/>
    </source>
</evidence>
<dbReference type="InterPro" id="IPR016166">
    <property type="entry name" value="FAD-bd_PCMH"/>
</dbReference>
<keyword evidence="2" id="KW-0285">Flavoprotein</keyword>
<dbReference type="Proteomes" id="UP000243723">
    <property type="component" value="Unassembled WGS sequence"/>
</dbReference>
<dbReference type="OrthoDB" id="2151789at2759"/>
<dbReference type="GO" id="GO:0016491">
    <property type="term" value="F:oxidoreductase activity"/>
    <property type="evidence" value="ECO:0007669"/>
    <property type="project" value="UniProtKB-KW"/>
</dbReference>
<feature type="signal peptide" evidence="5">
    <location>
        <begin position="1"/>
        <end position="17"/>
    </location>
</feature>
<dbReference type="AlphaFoldDB" id="A0A2P7YDT9"/>
<comment type="caution">
    <text evidence="7">The sequence shown here is derived from an EMBL/GenBank/DDBJ whole genome shotgun (WGS) entry which is preliminary data.</text>
</comment>
<gene>
    <name evidence="7" type="ORF">B9Z65_8450</name>
</gene>
<keyword evidence="8" id="KW-1185">Reference proteome</keyword>
<dbReference type="InterPro" id="IPR036318">
    <property type="entry name" value="FAD-bd_PCMH-like_sf"/>
</dbReference>
<comment type="similarity">
    <text evidence="1">Belongs to the oxygen-dependent FAD-linked oxidoreductase family.</text>
</comment>
<name>A0A2P7YDT9_9PEZI</name>
<evidence type="ECO:0000256" key="4">
    <source>
        <dbReference type="ARBA" id="ARBA00023002"/>
    </source>
</evidence>
<dbReference type="GO" id="GO:0071949">
    <property type="term" value="F:FAD binding"/>
    <property type="evidence" value="ECO:0007669"/>
    <property type="project" value="InterPro"/>
</dbReference>
<evidence type="ECO:0000313" key="7">
    <source>
        <dbReference type="EMBL" id="PSK34124.1"/>
    </source>
</evidence>
<proteinExistence type="inferred from homology"/>
<dbReference type="STRING" id="40998.A0A2P7YDT9"/>
<protein>
    <recommendedName>
        <fullName evidence="6">FAD-binding PCMH-type domain-containing protein</fullName>
    </recommendedName>
</protein>
<accession>A0A2P7YDT9</accession>
<evidence type="ECO:0000256" key="5">
    <source>
        <dbReference type="SAM" id="SignalP"/>
    </source>
</evidence>
<feature type="domain" description="FAD-binding PCMH-type" evidence="6">
    <location>
        <begin position="82"/>
        <end position="255"/>
    </location>
</feature>
<keyword evidence="5" id="KW-0732">Signal</keyword>
<dbReference type="EMBL" id="NHZQ01000447">
    <property type="protein sequence ID" value="PSK34124.1"/>
    <property type="molecule type" value="Genomic_DNA"/>
</dbReference>
<feature type="chain" id="PRO_5015184924" description="FAD-binding PCMH-type domain-containing protein" evidence="5">
    <location>
        <begin position="18"/>
        <end position="528"/>
    </location>
</feature>
<evidence type="ECO:0000256" key="2">
    <source>
        <dbReference type="ARBA" id="ARBA00022630"/>
    </source>
</evidence>
<dbReference type="PROSITE" id="PS51387">
    <property type="entry name" value="FAD_PCMH"/>
    <property type="match status" value="1"/>
</dbReference>
<dbReference type="Pfam" id="PF01565">
    <property type="entry name" value="FAD_binding_4"/>
    <property type="match status" value="1"/>
</dbReference>
<dbReference type="InterPro" id="IPR006094">
    <property type="entry name" value="Oxid_FAD_bind_N"/>
</dbReference>
<dbReference type="InterPro" id="IPR050416">
    <property type="entry name" value="FAD-linked_Oxidoreductase"/>
</dbReference>
<dbReference type="Gene3D" id="3.30.465.10">
    <property type="match status" value="1"/>
</dbReference>
<reference evidence="7 8" key="1">
    <citation type="submission" date="2017-05" db="EMBL/GenBank/DDBJ databases">
        <title>Draft genome sequence of Elsinoe australis.</title>
        <authorList>
            <person name="Cheng Q."/>
        </authorList>
    </citation>
    <scope>NUCLEOTIDE SEQUENCE [LARGE SCALE GENOMIC DNA]</scope>
    <source>
        <strain evidence="7 8">NL1</strain>
    </source>
</reference>
<evidence type="ECO:0000259" key="6">
    <source>
        <dbReference type="PROSITE" id="PS51387"/>
    </source>
</evidence>
<evidence type="ECO:0000313" key="8">
    <source>
        <dbReference type="Proteomes" id="UP000243723"/>
    </source>
</evidence>
<dbReference type="SUPFAM" id="SSF56176">
    <property type="entry name" value="FAD-binding/transporter-associated domain-like"/>
    <property type="match status" value="1"/>
</dbReference>
<keyword evidence="3" id="KW-0274">FAD</keyword>
<sequence>MFKSIISVAALLLAVTAEPLPALSPRQEDLEATLASVQGAGARITPARATCEVLRLVFPQFTSFNGSTAYTEDNTNFWTAASALGPACIFAPNRPDAMATAVRVLKLSKAPFAVRGGGHMPIADFNNIDSRGVLLSTTALRQLSFSADKKTLNVGPGNRWRDVYNFIEPEGVAVVGGRVGPVGVPGFILGGGVSYLGQEYGWAVNNIASVQAVLADGRVVIANAQNQFSDLFWAVKGGGNSFAILTSVELNTYPAPALTIGDQVYGGDEVKNRWFDAIVNQAIYGSQDAKHAVTPIANRRPSSTGDAISYSAALFYNGDNNRPAILQNWTAPNLVPIAGSQNLTKKTLAFYVGETAASFEGTRGLRQRFYIKNIPANREALEIAHNTFFDLANTRLVSAQIFSIAFAAMPMTTSFFQNAINRGGDPMSVKPEPQIWIEFSHTYRRAEDEPLFDSYLRELDTALTTALNSAGFSENRFIYLNDAERFQDVFAGYPAANVQRLKQIRNKYDPSRLLTDQLVGGWKVDPRR</sequence>
<evidence type="ECO:0000256" key="3">
    <source>
        <dbReference type="ARBA" id="ARBA00022827"/>
    </source>
</evidence>
<organism evidence="7 8">
    <name type="scientific">Elsinoe australis</name>
    <dbReference type="NCBI Taxonomy" id="40998"/>
    <lineage>
        <taxon>Eukaryota</taxon>
        <taxon>Fungi</taxon>
        <taxon>Dikarya</taxon>
        <taxon>Ascomycota</taxon>
        <taxon>Pezizomycotina</taxon>
        <taxon>Dothideomycetes</taxon>
        <taxon>Dothideomycetidae</taxon>
        <taxon>Myriangiales</taxon>
        <taxon>Elsinoaceae</taxon>
        <taxon>Elsinoe</taxon>
    </lineage>
</organism>
<dbReference type="InterPro" id="IPR016169">
    <property type="entry name" value="FAD-bd_PCMH_sub2"/>
</dbReference>
<keyword evidence="4" id="KW-0560">Oxidoreductase</keyword>